<evidence type="ECO:0000313" key="1">
    <source>
        <dbReference type="EMBL" id="CAF1026240.1"/>
    </source>
</evidence>
<comment type="caution">
    <text evidence="1">The sequence shown here is derived from an EMBL/GenBank/DDBJ whole genome shotgun (WGS) entry which is preliminary data.</text>
</comment>
<protein>
    <submittedName>
        <fullName evidence="1">Uncharacterized protein</fullName>
    </submittedName>
</protein>
<organism evidence="1 2">
    <name type="scientific">Brachionus calyciflorus</name>
    <dbReference type="NCBI Taxonomy" id="104777"/>
    <lineage>
        <taxon>Eukaryota</taxon>
        <taxon>Metazoa</taxon>
        <taxon>Spiralia</taxon>
        <taxon>Gnathifera</taxon>
        <taxon>Rotifera</taxon>
        <taxon>Eurotatoria</taxon>
        <taxon>Monogononta</taxon>
        <taxon>Pseudotrocha</taxon>
        <taxon>Ploima</taxon>
        <taxon>Brachionidae</taxon>
        <taxon>Brachionus</taxon>
    </lineage>
</organism>
<dbReference type="Proteomes" id="UP000663879">
    <property type="component" value="Unassembled WGS sequence"/>
</dbReference>
<evidence type="ECO:0000313" key="2">
    <source>
        <dbReference type="Proteomes" id="UP000663879"/>
    </source>
</evidence>
<keyword evidence="2" id="KW-1185">Reference proteome</keyword>
<dbReference type="EMBL" id="CAJNOC010004566">
    <property type="protein sequence ID" value="CAF1026240.1"/>
    <property type="molecule type" value="Genomic_DNA"/>
</dbReference>
<dbReference type="AlphaFoldDB" id="A0A814ILH8"/>
<name>A0A814ILH8_9BILA</name>
<gene>
    <name evidence="1" type="ORF">OXX778_LOCUS17633</name>
</gene>
<sequence length="151" mass="17548">MSPDPNVSHVHSYIMGKIMEKFVLALKDDLNEFSVLPCWKINVSLQKKISNLEMESPEENVLFRKEADFAITDTKTFYPIIGEIGYKHENINLLVGECEDFGGEYFILERIEGNKVDQEEVSRIANQLLREHSTVPKNLFNHKYLKIFIIK</sequence>
<accession>A0A814ILH8</accession>
<reference evidence="1" key="1">
    <citation type="submission" date="2021-02" db="EMBL/GenBank/DDBJ databases">
        <authorList>
            <person name="Nowell W R."/>
        </authorList>
    </citation>
    <scope>NUCLEOTIDE SEQUENCE</scope>
    <source>
        <strain evidence="1">Ploen Becks lab</strain>
    </source>
</reference>
<proteinExistence type="predicted"/>